<evidence type="ECO:0000313" key="15">
    <source>
        <dbReference type="EMBL" id="SDT55991.1"/>
    </source>
</evidence>
<dbReference type="PANTHER" id="PTHR43065">
    <property type="entry name" value="SENSOR HISTIDINE KINASE"/>
    <property type="match status" value="1"/>
</dbReference>
<dbReference type="Gene3D" id="1.10.287.130">
    <property type="match status" value="1"/>
</dbReference>
<dbReference type="Gene3D" id="3.30.565.10">
    <property type="entry name" value="Histidine kinase-like ATPase, C-terminal domain"/>
    <property type="match status" value="1"/>
</dbReference>
<evidence type="ECO:0000256" key="11">
    <source>
        <dbReference type="SAM" id="MobiDB-lite"/>
    </source>
</evidence>
<protein>
    <recommendedName>
        <fullName evidence="2">histidine kinase</fullName>
        <ecNumber evidence="2">2.7.13.3</ecNumber>
    </recommendedName>
</protein>
<dbReference type="GO" id="GO:0042802">
    <property type="term" value="F:identical protein binding"/>
    <property type="evidence" value="ECO:0007669"/>
    <property type="project" value="UniProtKB-ARBA"/>
</dbReference>
<feature type="region of interest" description="Disordered" evidence="11">
    <location>
        <begin position="1"/>
        <end position="22"/>
    </location>
</feature>
<evidence type="ECO:0000256" key="5">
    <source>
        <dbReference type="ARBA" id="ARBA00022737"/>
    </source>
</evidence>
<dbReference type="InterPro" id="IPR004358">
    <property type="entry name" value="Sig_transdc_His_kin-like_C"/>
</dbReference>
<dbReference type="AlphaFoldDB" id="A0A1H2BCM1"/>
<dbReference type="SUPFAM" id="SSF55781">
    <property type="entry name" value="GAF domain-like"/>
    <property type="match status" value="1"/>
</dbReference>
<dbReference type="InterPro" id="IPR005467">
    <property type="entry name" value="His_kinase_dom"/>
</dbReference>
<keyword evidence="6" id="KW-0547">Nucleotide-binding</keyword>
<dbReference type="PRINTS" id="PR00344">
    <property type="entry name" value="BCTRLSENSOR"/>
</dbReference>
<dbReference type="InterPro" id="IPR036097">
    <property type="entry name" value="HisK_dim/P_sf"/>
</dbReference>
<dbReference type="SUPFAM" id="SSF47384">
    <property type="entry name" value="Homodimeric domain of signal transducing histidine kinase"/>
    <property type="match status" value="1"/>
</dbReference>
<proteinExistence type="predicted"/>
<dbReference type="EMBL" id="LT629750">
    <property type="protein sequence ID" value="SDT55991.1"/>
    <property type="molecule type" value="Genomic_DNA"/>
</dbReference>
<comment type="catalytic activity">
    <reaction evidence="1">
        <text>ATP + protein L-histidine = ADP + protein N-phospho-L-histidine.</text>
        <dbReference type="EC" id="2.7.13.3"/>
    </reaction>
</comment>
<dbReference type="EC" id="2.7.13.3" evidence="2"/>
<keyword evidence="3" id="KW-0597">Phosphoprotein</keyword>
<dbReference type="CDD" id="cd00082">
    <property type="entry name" value="HisKA"/>
    <property type="match status" value="1"/>
</dbReference>
<dbReference type="GO" id="GO:0000155">
    <property type="term" value="F:phosphorelay sensor kinase activity"/>
    <property type="evidence" value="ECO:0007669"/>
    <property type="project" value="InterPro"/>
</dbReference>
<evidence type="ECO:0000259" key="12">
    <source>
        <dbReference type="PROSITE" id="PS50109"/>
    </source>
</evidence>
<gene>
    <name evidence="15" type="ORF">SAMN05444158_7035</name>
</gene>
<keyword evidence="7" id="KW-0418">Kinase</keyword>
<dbReference type="Gene3D" id="3.30.450.40">
    <property type="match status" value="1"/>
</dbReference>
<keyword evidence="10" id="KW-0175">Coiled coil</keyword>
<dbReference type="Pfam" id="PF00512">
    <property type="entry name" value="HisKA"/>
    <property type="match status" value="1"/>
</dbReference>
<dbReference type="Proteomes" id="UP000243904">
    <property type="component" value="Chromosome I"/>
</dbReference>
<dbReference type="SMART" id="SM00091">
    <property type="entry name" value="PAS"/>
    <property type="match status" value="1"/>
</dbReference>
<dbReference type="Pfam" id="PF02518">
    <property type="entry name" value="HATPase_c"/>
    <property type="match status" value="1"/>
</dbReference>
<dbReference type="SMART" id="SM00065">
    <property type="entry name" value="GAF"/>
    <property type="match status" value="1"/>
</dbReference>
<sequence>MNESIHGERTASEPQDRSSSVAHSIEVPSEIIRKWQEIVNLLAEIMHVPSACIMRVDPPHIKVFVSSRSEGNPCEPGALDTGPYCETVMKTGQPLLIPDALENEAWKANPHVRLGMISYLGVPIGWPNGRIFGTICVRDNKRNEYSEAYLKLLLHFRDMLQADLKSLARLHGEIEERETKIRRLVDSNIMGVFIWDFDGRILEANDEFLRMVSYDREDLVSGRIRWADLTPPDWRDRNNARIEQQKSSGRFESFEKEYIRKDGSRVPVLIGGATFEEGGNQGVAYVLDLTERKRVEAEARENEQRYREAQLELAHANRVATMGQLTASIAHEVNQPLSAVVANAEACLGWLRRRTPDVDAACRSVEWIIADGNRASEVIRRVRALANKTSLEKVPLDVNDVVRETIPLVQRELISHQVLLRMELAPTLPMILGDRVQLQQVIINLVMNGIESMQSVTDQPRELAVRSRQDETQQVLVSVADCGVGISAENADRLFTAFFTTKSSGMGMGLSICRSIIDAHGGRLWAATCEPRGALFQFTIPAD</sequence>
<dbReference type="Pfam" id="PF01590">
    <property type="entry name" value="GAF"/>
    <property type="match status" value="1"/>
</dbReference>
<dbReference type="InterPro" id="IPR003594">
    <property type="entry name" value="HATPase_dom"/>
</dbReference>
<evidence type="ECO:0000256" key="9">
    <source>
        <dbReference type="ARBA" id="ARBA00023012"/>
    </source>
</evidence>
<dbReference type="RefSeq" id="WP_146690590.1">
    <property type="nucleotide sequence ID" value="NZ_LT629750.1"/>
</dbReference>
<keyword evidence="8" id="KW-0067">ATP-binding</keyword>
<organism evidence="15 16">
    <name type="scientific">Bradyrhizobium canariense</name>
    <dbReference type="NCBI Taxonomy" id="255045"/>
    <lineage>
        <taxon>Bacteria</taxon>
        <taxon>Pseudomonadati</taxon>
        <taxon>Pseudomonadota</taxon>
        <taxon>Alphaproteobacteria</taxon>
        <taxon>Hyphomicrobiales</taxon>
        <taxon>Nitrobacteraceae</taxon>
        <taxon>Bradyrhizobium</taxon>
    </lineage>
</organism>
<evidence type="ECO:0000259" key="14">
    <source>
        <dbReference type="PROSITE" id="PS50113"/>
    </source>
</evidence>
<dbReference type="InterPro" id="IPR003018">
    <property type="entry name" value="GAF"/>
</dbReference>
<dbReference type="PROSITE" id="PS50109">
    <property type="entry name" value="HIS_KIN"/>
    <property type="match status" value="1"/>
</dbReference>
<dbReference type="InterPro" id="IPR036890">
    <property type="entry name" value="HATPase_C_sf"/>
</dbReference>
<keyword evidence="4" id="KW-0808">Transferase</keyword>
<keyword evidence="16" id="KW-1185">Reference proteome</keyword>
<evidence type="ECO:0000259" key="13">
    <source>
        <dbReference type="PROSITE" id="PS50112"/>
    </source>
</evidence>
<keyword evidence="9" id="KW-0902">Two-component regulatory system</keyword>
<evidence type="ECO:0000256" key="2">
    <source>
        <dbReference type="ARBA" id="ARBA00012438"/>
    </source>
</evidence>
<dbReference type="FunFam" id="3.30.565.10:FF:000042">
    <property type="entry name" value="Two-component sensor histidine kinase KdpD"/>
    <property type="match status" value="1"/>
</dbReference>
<dbReference type="PROSITE" id="PS50113">
    <property type="entry name" value="PAC"/>
    <property type="match status" value="1"/>
</dbReference>
<feature type="coiled-coil region" evidence="10">
    <location>
        <begin position="292"/>
        <end position="319"/>
    </location>
</feature>
<dbReference type="InterPro" id="IPR003661">
    <property type="entry name" value="HisK_dim/P_dom"/>
</dbReference>
<evidence type="ECO:0000256" key="6">
    <source>
        <dbReference type="ARBA" id="ARBA00022741"/>
    </source>
</evidence>
<dbReference type="SMART" id="SM00387">
    <property type="entry name" value="HATPase_c"/>
    <property type="match status" value="1"/>
</dbReference>
<dbReference type="PROSITE" id="PS50112">
    <property type="entry name" value="PAS"/>
    <property type="match status" value="1"/>
</dbReference>
<evidence type="ECO:0000256" key="8">
    <source>
        <dbReference type="ARBA" id="ARBA00022840"/>
    </source>
</evidence>
<feature type="domain" description="Histidine kinase" evidence="12">
    <location>
        <begin position="328"/>
        <end position="543"/>
    </location>
</feature>
<feature type="compositionally biased region" description="Basic and acidic residues" evidence="11">
    <location>
        <begin position="1"/>
        <end position="16"/>
    </location>
</feature>
<dbReference type="SUPFAM" id="SSF55874">
    <property type="entry name" value="ATPase domain of HSP90 chaperone/DNA topoisomerase II/histidine kinase"/>
    <property type="match status" value="1"/>
</dbReference>
<dbReference type="Gene3D" id="3.30.450.20">
    <property type="entry name" value="PAS domain"/>
    <property type="match status" value="1"/>
</dbReference>
<dbReference type="NCBIfam" id="TIGR00229">
    <property type="entry name" value="sensory_box"/>
    <property type="match status" value="1"/>
</dbReference>
<feature type="domain" description="PAS" evidence="13">
    <location>
        <begin position="177"/>
        <end position="249"/>
    </location>
</feature>
<keyword evidence="5" id="KW-0677">Repeat</keyword>
<dbReference type="SUPFAM" id="SSF55785">
    <property type="entry name" value="PYP-like sensor domain (PAS domain)"/>
    <property type="match status" value="1"/>
</dbReference>
<dbReference type="GO" id="GO:0005524">
    <property type="term" value="F:ATP binding"/>
    <property type="evidence" value="ECO:0007669"/>
    <property type="project" value="UniProtKB-KW"/>
</dbReference>
<dbReference type="PANTHER" id="PTHR43065:SF10">
    <property type="entry name" value="PEROXIDE STRESS-ACTIVATED HISTIDINE KINASE MAK3"/>
    <property type="match status" value="1"/>
</dbReference>
<evidence type="ECO:0000256" key="7">
    <source>
        <dbReference type="ARBA" id="ARBA00022777"/>
    </source>
</evidence>
<accession>A0A1H2BCM1</accession>
<name>A0A1H2BCM1_9BRAD</name>
<dbReference type="InterPro" id="IPR035965">
    <property type="entry name" value="PAS-like_dom_sf"/>
</dbReference>
<feature type="domain" description="PAC" evidence="14">
    <location>
        <begin position="252"/>
        <end position="301"/>
    </location>
</feature>
<dbReference type="InterPro" id="IPR029016">
    <property type="entry name" value="GAF-like_dom_sf"/>
</dbReference>
<dbReference type="Pfam" id="PF13426">
    <property type="entry name" value="PAS_9"/>
    <property type="match status" value="1"/>
</dbReference>
<evidence type="ECO:0000256" key="4">
    <source>
        <dbReference type="ARBA" id="ARBA00022679"/>
    </source>
</evidence>
<dbReference type="SMART" id="SM00388">
    <property type="entry name" value="HisKA"/>
    <property type="match status" value="1"/>
</dbReference>
<evidence type="ECO:0000256" key="10">
    <source>
        <dbReference type="SAM" id="Coils"/>
    </source>
</evidence>
<evidence type="ECO:0000313" key="16">
    <source>
        <dbReference type="Proteomes" id="UP000243904"/>
    </source>
</evidence>
<reference evidence="16" key="1">
    <citation type="submission" date="2016-10" db="EMBL/GenBank/DDBJ databases">
        <authorList>
            <person name="Varghese N."/>
            <person name="Submissions S."/>
        </authorList>
    </citation>
    <scope>NUCLEOTIDE SEQUENCE [LARGE SCALE GENOMIC DNA]</scope>
    <source>
        <strain evidence="16">GAS369</strain>
    </source>
</reference>
<evidence type="ECO:0000256" key="3">
    <source>
        <dbReference type="ARBA" id="ARBA00022553"/>
    </source>
</evidence>
<dbReference type="CDD" id="cd00130">
    <property type="entry name" value="PAS"/>
    <property type="match status" value="1"/>
</dbReference>
<dbReference type="InterPro" id="IPR000700">
    <property type="entry name" value="PAS-assoc_C"/>
</dbReference>
<dbReference type="InterPro" id="IPR000014">
    <property type="entry name" value="PAS"/>
</dbReference>
<evidence type="ECO:0000256" key="1">
    <source>
        <dbReference type="ARBA" id="ARBA00000085"/>
    </source>
</evidence>